<reference evidence="1" key="1">
    <citation type="submission" date="2022-11" db="EMBL/GenBank/DDBJ databases">
        <title>Genome Sequence of Boeremia exigua.</title>
        <authorList>
            <person name="Buettner E."/>
        </authorList>
    </citation>
    <scope>NUCLEOTIDE SEQUENCE</scope>
    <source>
        <strain evidence="1">CU02</strain>
    </source>
</reference>
<keyword evidence="2" id="KW-1185">Reference proteome</keyword>
<name>A0ACC2HX53_9PLEO</name>
<evidence type="ECO:0000313" key="1">
    <source>
        <dbReference type="EMBL" id="KAJ8107667.1"/>
    </source>
</evidence>
<accession>A0ACC2HX53</accession>
<sequence length="776" mass="86037">MPGGASIKARHLALFVSFFRHYLTTLVLVTTSPLSRYKIISPHLSSLRQIPCSHCNESFVHTPPRLVRRDSTPVNTSQSNPFTFTSGSSGPPSSSVIASQRAEIAKLKSEKNTLANRVHSLKEAGGIDTAIADANSRIRDAQRKTKEAQSETQRARIAKKTARDALSTLRHTHITSQHPDATPEEVEKLKNDLEFDQNLVELLQNELGTFDGPEDNTPNFNASHIECERAQQQLRAELTQQLTQQINAVSEEARNAIQKLTQEMQNFQARHEEDTAQISRLQSQNDQILEAHNFLQSRNDQILEAHNSLQSQNEHLKKDLNQIREAHNYLQSQIPDAQRHYEEAQCQIQQLQAKAKEDMETTTRLEAHVESVQGELEAVNNEFEARVLAEAESANMKIAELEERLRSNVEAFNRNTTQKNELDKELKDVRIELDAAKEGEKKLVATIKRYEESSHDLDYTNNELRATLKAKEEELRGRLDELATSTTRLAGLQLALQASKEGESEARKVIAEQELVLRDMEDAAEEMISERAGLQEDLENLTKEMGQSMRVKDCRIESLESEMSERDELHGLDGSDGDRGSEAGSPCRALVEQQPLEVFFGEAVSCSPVEPGTLVEQQPLELHIKEAASCSPVAPGVLVEQQQSLGLHVLVAACCSPVEPVKPSPAALACHFVGALDYPPEAPGVLVTQAYFWIFLVVILAWRWWVVGGRLSDWKGANGAGVSEGFGLGSSSRPYGNGRVLLGLLPLNLISADSRLPAVVVEAIIAGLSAVEDWAL</sequence>
<comment type="caution">
    <text evidence="1">The sequence shown here is derived from an EMBL/GenBank/DDBJ whole genome shotgun (WGS) entry which is preliminary data.</text>
</comment>
<protein>
    <submittedName>
        <fullName evidence="1">Uncharacterized protein</fullName>
    </submittedName>
</protein>
<dbReference type="EMBL" id="JAPHNI010000881">
    <property type="protein sequence ID" value="KAJ8107667.1"/>
    <property type="molecule type" value="Genomic_DNA"/>
</dbReference>
<organism evidence="1 2">
    <name type="scientific">Boeremia exigua</name>
    <dbReference type="NCBI Taxonomy" id="749465"/>
    <lineage>
        <taxon>Eukaryota</taxon>
        <taxon>Fungi</taxon>
        <taxon>Dikarya</taxon>
        <taxon>Ascomycota</taxon>
        <taxon>Pezizomycotina</taxon>
        <taxon>Dothideomycetes</taxon>
        <taxon>Pleosporomycetidae</taxon>
        <taxon>Pleosporales</taxon>
        <taxon>Pleosporineae</taxon>
        <taxon>Didymellaceae</taxon>
        <taxon>Boeremia</taxon>
    </lineage>
</organism>
<dbReference type="Proteomes" id="UP001153331">
    <property type="component" value="Unassembled WGS sequence"/>
</dbReference>
<proteinExistence type="predicted"/>
<gene>
    <name evidence="1" type="ORF">OPT61_g8711</name>
</gene>
<evidence type="ECO:0000313" key="2">
    <source>
        <dbReference type="Proteomes" id="UP001153331"/>
    </source>
</evidence>